<dbReference type="Proteomes" id="UP000198851">
    <property type="component" value="Unassembled WGS sequence"/>
</dbReference>
<dbReference type="RefSeq" id="WP_093319812.1">
    <property type="nucleotide sequence ID" value="NZ_FOSZ01000001.1"/>
</dbReference>
<organism evidence="2 3">
    <name type="scientific">Shimia haliotis</name>
    <dbReference type="NCBI Taxonomy" id="1280847"/>
    <lineage>
        <taxon>Bacteria</taxon>
        <taxon>Pseudomonadati</taxon>
        <taxon>Pseudomonadota</taxon>
        <taxon>Alphaproteobacteria</taxon>
        <taxon>Rhodobacterales</taxon>
        <taxon>Roseobacteraceae</taxon>
    </lineage>
</organism>
<reference evidence="3" key="1">
    <citation type="submission" date="2016-10" db="EMBL/GenBank/DDBJ databases">
        <authorList>
            <person name="Varghese N."/>
            <person name="Submissions S."/>
        </authorList>
    </citation>
    <scope>NUCLEOTIDE SEQUENCE [LARGE SCALE GENOMIC DNA]</scope>
    <source>
        <strain evidence="3">DSM 28453</strain>
    </source>
</reference>
<evidence type="ECO:0000313" key="3">
    <source>
        <dbReference type="Proteomes" id="UP000198851"/>
    </source>
</evidence>
<proteinExistence type="predicted"/>
<gene>
    <name evidence="2" type="ORF">SAMN04488036_101501</name>
</gene>
<evidence type="ECO:0000313" key="2">
    <source>
        <dbReference type="EMBL" id="SFK58159.1"/>
    </source>
</evidence>
<dbReference type="EMBL" id="FOSZ01000001">
    <property type="protein sequence ID" value="SFK58159.1"/>
    <property type="molecule type" value="Genomic_DNA"/>
</dbReference>
<sequence length="168" mass="19376">MSQDVTPLYVADVSAFTKALRKSLSETDTFPGHAAMLAMVAKAAGYRNHQHLKAEQPKTPELDELALKRALRVFDDQGRMIRWPKWTKVQGLCLWPFWARMPAHQDMTEKEVNEILKPGLTFGDHVLLRRSLIDHKLATRTIDGRTYRRIEQRPTQDALALMDRLKSR</sequence>
<dbReference type="AlphaFoldDB" id="A0A1I4AR08"/>
<dbReference type="STRING" id="1280847.SAMN04488036_101501"/>
<accession>A0A1I4AR08</accession>
<protein>
    <recommendedName>
        <fullName evidence="1">DUF2087 domain-containing protein</fullName>
    </recommendedName>
</protein>
<dbReference type="InterPro" id="IPR018656">
    <property type="entry name" value="DUF2087"/>
</dbReference>
<keyword evidence="3" id="KW-1185">Reference proteome</keyword>
<feature type="domain" description="DUF2087" evidence="1">
    <location>
        <begin position="79"/>
        <end position="149"/>
    </location>
</feature>
<dbReference type="OrthoDB" id="6867569at2"/>
<dbReference type="Pfam" id="PF09860">
    <property type="entry name" value="DUF2087"/>
    <property type="match status" value="1"/>
</dbReference>
<name>A0A1I4AR08_9RHOB</name>
<evidence type="ECO:0000259" key="1">
    <source>
        <dbReference type="Pfam" id="PF09860"/>
    </source>
</evidence>